<dbReference type="Pfam" id="PF25816">
    <property type="entry name" value="RamC_N"/>
    <property type="match status" value="1"/>
</dbReference>
<dbReference type="Proteomes" id="UP000000851">
    <property type="component" value="Chromosome"/>
</dbReference>
<dbReference type="PRINTS" id="PR01950">
    <property type="entry name" value="LANCSUPER"/>
</dbReference>
<dbReference type="eggNOG" id="COG4403">
    <property type="taxonomic scope" value="Bacteria"/>
</dbReference>
<keyword evidence="2" id="KW-0723">Serine/threonine-protein kinase</keyword>
<evidence type="ECO:0000313" key="3">
    <source>
        <dbReference type="Proteomes" id="UP000000851"/>
    </source>
</evidence>
<dbReference type="STRING" id="479433.Caci_7172"/>
<dbReference type="RefSeq" id="WP_015795729.1">
    <property type="nucleotide sequence ID" value="NC_013131.1"/>
</dbReference>
<dbReference type="InterPro" id="IPR000719">
    <property type="entry name" value="Prot_kinase_dom"/>
</dbReference>
<dbReference type="SUPFAM" id="SSF158745">
    <property type="entry name" value="LanC-like"/>
    <property type="match status" value="1"/>
</dbReference>
<dbReference type="CDD" id="cd04791">
    <property type="entry name" value="LanC_SerThrkinase"/>
    <property type="match status" value="1"/>
</dbReference>
<dbReference type="NCBIfam" id="NF038151">
    <property type="entry name" value="lanthi_synth_III"/>
    <property type="match status" value="1"/>
</dbReference>
<dbReference type="GO" id="GO:0005524">
    <property type="term" value="F:ATP binding"/>
    <property type="evidence" value="ECO:0007669"/>
    <property type="project" value="InterPro"/>
</dbReference>
<gene>
    <name evidence="2" type="ordered locus">Caci_7172</name>
</gene>
<dbReference type="InterPro" id="IPR058053">
    <property type="entry name" value="RamC_C"/>
</dbReference>
<protein>
    <submittedName>
        <fullName evidence="2">Serine/threonine protein kinase</fullName>
    </submittedName>
</protein>
<feature type="domain" description="Protein kinase" evidence="1">
    <location>
        <begin position="230"/>
        <end position="522"/>
    </location>
</feature>
<dbReference type="Pfam" id="PF00069">
    <property type="entry name" value="Pkinase"/>
    <property type="match status" value="1"/>
</dbReference>
<dbReference type="InterPro" id="IPR057929">
    <property type="entry name" value="RamC_N"/>
</dbReference>
<evidence type="ECO:0000313" key="2">
    <source>
        <dbReference type="EMBL" id="ACU76001.1"/>
    </source>
</evidence>
<keyword evidence="2" id="KW-0808">Transferase</keyword>
<dbReference type="AlphaFoldDB" id="C7Q6Y8"/>
<name>C7Q6Y8_CATAD</name>
<dbReference type="InParanoid" id="C7Q6Y8"/>
<keyword evidence="2" id="KW-0418">Kinase</keyword>
<dbReference type="Gene3D" id="1.10.510.10">
    <property type="entry name" value="Transferase(Phosphotransferase) domain 1"/>
    <property type="match status" value="1"/>
</dbReference>
<reference evidence="2 3" key="1">
    <citation type="journal article" date="2009" name="Stand. Genomic Sci.">
        <title>Complete genome sequence of Catenulispora acidiphila type strain (ID 139908).</title>
        <authorList>
            <person name="Copeland A."/>
            <person name="Lapidus A."/>
            <person name="Glavina Del Rio T."/>
            <person name="Nolan M."/>
            <person name="Lucas S."/>
            <person name="Chen F."/>
            <person name="Tice H."/>
            <person name="Cheng J.F."/>
            <person name="Bruce D."/>
            <person name="Goodwin L."/>
            <person name="Pitluck S."/>
            <person name="Mikhailova N."/>
            <person name="Pati A."/>
            <person name="Ivanova N."/>
            <person name="Mavromatis K."/>
            <person name="Chen A."/>
            <person name="Palaniappan K."/>
            <person name="Chain P."/>
            <person name="Land M."/>
            <person name="Hauser L."/>
            <person name="Chang Y.J."/>
            <person name="Jeffries C.D."/>
            <person name="Chertkov O."/>
            <person name="Brettin T."/>
            <person name="Detter J.C."/>
            <person name="Han C."/>
            <person name="Ali Z."/>
            <person name="Tindall B.J."/>
            <person name="Goker M."/>
            <person name="Bristow J."/>
            <person name="Eisen J.A."/>
            <person name="Markowitz V."/>
            <person name="Hugenholtz P."/>
            <person name="Kyrpides N.C."/>
            <person name="Klenk H.P."/>
        </authorList>
    </citation>
    <scope>NUCLEOTIDE SEQUENCE [LARGE SCALE GENOMIC DNA]</scope>
    <source>
        <strain evidence="3">DSM 44928 / JCM 14897 / NBRC 102108 / NRRL B-24433 / ID139908</strain>
    </source>
</reference>
<dbReference type="InterPro" id="IPR053524">
    <property type="entry name" value="Aerial_hyphae_peptide-synth"/>
</dbReference>
<dbReference type="SUPFAM" id="SSF56112">
    <property type="entry name" value="Protein kinase-like (PK-like)"/>
    <property type="match status" value="1"/>
</dbReference>
<dbReference type="EMBL" id="CP001700">
    <property type="protein sequence ID" value="ACU76001.1"/>
    <property type="molecule type" value="Genomic_DNA"/>
</dbReference>
<proteinExistence type="predicted"/>
<evidence type="ECO:0000259" key="1">
    <source>
        <dbReference type="PROSITE" id="PS50011"/>
    </source>
</evidence>
<dbReference type="InterPro" id="IPR007822">
    <property type="entry name" value="LANC-like"/>
</dbReference>
<dbReference type="GO" id="GO:0031179">
    <property type="term" value="P:peptide modification"/>
    <property type="evidence" value="ECO:0007669"/>
    <property type="project" value="InterPro"/>
</dbReference>
<dbReference type="InterPro" id="IPR011009">
    <property type="entry name" value="Kinase-like_dom_sf"/>
</dbReference>
<dbReference type="KEGG" id="cai:Caci_7172"/>
<dbReference type="PROSITE" id="PS50011">
    <property type="entry name" value="PROTEIN_KINASE_DOM"/>
    <property type="match status" value="1"/>
</dbReference>
<accession>C7Q6Y8</accession>
<dbReference type="GO" id="GO:0004674">
    <property type="term" value="F:protein serine/threonine kinase activity"/>
    <property type="evidence" value="ECO:0007669"/>
    <property type="project" value="UniProtKB-KW"/>
</dbReference>
<dbReference type="SMART" id="SM00220">
    <property type="entry name" value="S_TKc"/>
    <property type="match status" value="1"/>
</dbReference>
<dbReference type="Pfam" id="PF05147">
    <property type="entry name" value="LANC_like"/>
    <property type="match status" value="1"/>
</dbReference>
<dbReference type="eggNOG" id="COG0515">
    <property type="taxonomic scope" value="Bacteria"/>
</dbReference>
<dbReference type="HOGENOM" id="CLU_014914_0_0_11"/>
<dbReference type="Gene3D" id="1.50.10.20">
    <property type="match status" value="1"/>
</dbReference>
<organism evidence="2 3">
    <name type="scientific">Catenulispora acidiphila (strain DSM 44928 / JCM 14897 / NBRC 102108 / NRRL B-24433 / ID139908)</name>
    <dbReference type="NCBI Taxonomy" id="479433"/>
    <lineage>
        <taxon>Bacteria</taxon>
        <taxon>Bacillati</taxon>
        <taxon>Actinomycetota</taxon>
        <taxon>Actinomycetes</taxon>
        <taxon>Catenulisporales</taxon>
        <taxon>Catenulisporaceae</taxon>
        <taxon>Catenulispora</taxon>
    </lineage>
</organism>
<sequence precursor="true">MRRFDSYVSAAKADPRFYDTLARLETDDDLAARMAAGIGPDFSVTIKDIWAVAVAHSEQLPEMPDHGWKIHVSARADQAAAALDAVCALFQAKPFNFKCLRDMRFVRMSSARWWTPGQVGKVLAIYPRTAEECRDLLAELTPLLKDIRGPYVLTDRRHEGSQALFYRYGEFRALGRRSPDGDRIPIVKGPDGQTWRDERGPVYRRPPWVDELFPQDETEGKQQSHTLHGYRVIRPLHYSGTGGVYLAERVSDGVQVVLKEARAETGFSEAGTQAQDRLRREFDALTRLKGSGVAPEPIELFEEWEHLFLVEEFIDGLALISFIGANHPLTRNIDDPDTVERYRSVIAATVSGLRRAVEACHNVGLTYGDLSLTNIIVDPETHQVRLIDFESVRPVDVDQEGYPHTAGFAPAETAGIHDGRIIDGYGIDATELAMLMPRPTFRDLDAAALARSAHFLAAGLDYPVEDLLDRLELAADTALEDLPGPADLAAQAMRFATAVMTPERDDRLFPADPLVMATNPWSVGYGAAGVVRALHRITGEVPEPVRDWMRRSAPSLAKIPPGLYTGRAGVAWTLHDIGETEWSREILDTAVADAASWPDMPASILSGWAGIGTACLALGSVAGGERFLEHAERIGSDLATSGQDDGQGLHWPVAGQNFRSVGYDRGSAGIATFLLSLFCVTGDKRYLRIGRRALEYDLAQAIEHDEVMLSFPQRVGGGTSTPYWSRGAAGMGTALIRFCRVTGDPRLRAVLDQLMRSRVAGISVSPALFNGMAGMANVALDYAELLDAPEYRQNASRICGAIRSLASLQPEGVAFPGESLVRFSTDYATGSAGIALVLDRLERTSGDFNFTVDHLLDGHRA</sequence>
<keyword evidence="3" id="KW-1185">Reference proteome</keyword>
<dbReference type="SMART" id="SM01260">
    <property type="entry name" value="LANC_like"/>
    <property type="match status" value="1"/>
</dbReference>